<dbReference type="Gene3D" id="2.60.40.10">
    <property type="entry name" value="Immunoglobulins"/>
    <property type="match status" value="1"/>
</dbReference>
<dbReference type="InterPro" id="IPR037293">
    <property type="entry name" value="Gal_Oxidase_central_sf"/>
</dbReference>
<dbReference type="AlphaFoldDB" id="A0A127JZX8"/>
<dbReference type="PANTHER" id="PTHR32208">
    <property type="entry name" value="SECRETED PROTEIN-RELATED"/>
    <property type="match status" value="1"/>
</dbReference>
<dbReference type="SUPFAM" id="SSF50965">
    <property type="entry name" value="Galactose oxidase, central domain"/>
    <property type="match status" value="1"/>
</dbReference>
<dbReference type="PATRIC" id="fig|94132.3.peg.3304"/>
<feature type="domain" description="Glyoxal oxidase N-terminal" evidence="2">
    <location>
        <begin position="94"/>
        <end position="339"/>
    </location>
</feature>
<keyword evidence="1" id="KW-0732">Signal</keyword>
<evidence type="ECO:0000313" key="4">
    <source>
        <dbReference type="EMBL" id="AMO25501.1"/>
    </source>
</evidence>
<protein>
    <submittedName>
        <fullName evidence="4">Galactose oxidase</fullName>
    </submittedName>
</protein>
<evidence type="ECO:0000259" key="3">
    <source>
        <dbReference type="Pfam" id="PF09118"/>
    </source>
</evidence>
<dbReference type="SUPFAM" id="SSF81296">
    <property type="entry name" value="E set domains"/>
    <property type="match status" value="1"/>
</dbReference>
<dbReference type="Proteomes" id="UP000070433">
    <property type="component" value="Chromosome"/>
</dbReference>
<dbReference type="EMBL" id="CP010951">
    <property type="protein sequence ID" value="AMO25501.1"/>
    <property type="molecule type" value="Genomic_DNA"/>
</dbReference>
<dbReference type="InterPro" id="IPR011043">
    <property type="entry name" value="Gal_Oxase/kelch_b-propeller"/>
</dbReference>
<feature type="domain" description="Galactose oxidase-like Early set" evidence="3">
    <location>
        <begin position="367"/>
        <end position="460"/>
    </location>
</feature>
<dbReference type="PANTHER" id="PTHR32208:SF21">
    <property type="entry name" value="LOW QUALITY PROTEIN: ALDEHYDE OXIDASE GLOX-LIKE"/>
    <property type="match status" value="1"/>
</dbReference>
<dbReference type="Pfam" id="PF09118">
    <property type="entry name" value="GO-like_E_set"/>
    <property type="match status" value="1"/>
</dbReference>
<evidence type="ECO:0000313" key="5">
    <source>
        <dbReference type="Proteomes" id="UP000070433"/>
    </source>
</evidence>
<evidence type="ECO:0000256" key="1">
    <source>
        <dbReference type="ARBA" id="ARBA00022729"/>
    </source>
</evidence>
<evidence type="ECO:0000259" key="2">
    <source>
        <dbReference type="Pfam" id="PF07250"/>
    </source>
</evidence>
<gene>
    <name evidence="4" type="ORF">UC35_16200</name>
</gene>
<sequence length="461" mass="49578">MLHTGKVLFWSYNPDDYYKPLSSMNGVAYVWDPATRTGHSIAPPENISCAGQTLLADGRLFIAGGNLRYPDPNAPAGTQSWKGTLTAYTFNPATEAFVRQPNMRNGRWYPTTTKLSDNRVVITSGWDQNGGEIINSDVEIFTPSASPDGVGRIDFVGQHASTGLYPLQFLLPGGTMLEAGPGRRSSYLFNPADNAWSRLPDLMGDHWVNGNGIIYTDASGPTARQVVMVAGGLDILRAPTTGNEWLDGNEPAAGWKAFPRWIQPRHNSNTVILPDGKLLTMGGNAGASPYNGPVFQAEMYSTQATETTGHWQRVVPHTIQAAYHSSAILLPDATVLLSQDDMDSSAAAAAMHKAQVYSPPYLFKGARPLIVSAPAGVTYGQSFIVTTDRQVNTAVLVAPGATTHGNDMHQRAIRLPVQVLEKATLMATVPESAAMVPPGYYMLFVLDSGGIPSVASFVRVN</sequence>
<dbReference type="InterPro" id="IPR009880">
    <property type="entry name" value="Glyoxal_oxidase_N"/>
</dbReference>
<accession>A0A127JZX8</accession>
<proteinExistence type="predicted"/>
<keyword evidence="5" id="KW-1185">Reference proteome</keyword>
<name>A0A127JZX8_9BURK</name>
<dbReference type="InterPro" id="IPR015202">
    <property type="entry name" value="GO-like_E_set"/>
</dbReference>
<dbReference type="InterPro" id="IPR014756">
    <property type="entry name" value="Ig_E-set"/>
</dbReference>
<dbReference type="Pfam" id="PF07250">
    <property type="entry name" value="Glyoxal_oxid_N"/>
    <property type="match status" value="1"/>
</dbReference>
<dbReference type="Gene3D" id="2.130.10.80">
    <property type="entry name" value="Galactose oxidase/kelch, beta-propeller"/>
    <property type="match status" value="1"/>
</dbReference>
<dbReference type="CDD" id="cd02851">
    <property type="entry name" value="E_set_GO_C"/>
    <property type="match status" value="1"/>
</dbReference>
<organism evidence="4 5">
    <name type="scientific">Ramlibacter tataouinensis</name>
    <dbReference type="NCBI Taxonomy" id="94132"/>
    <lineage>
        <taxon>Bacteria</taxon>
        <taxon>Pseudomonadati</taxon>
        <taxon>Pseudomonadota</taxon>
        <taxon>Betaproteobacteria</taxon>
        <taxon>Burkholderiales</taxon>
        <taxon>Comamonadaceae</taxon>
        <taxon>Ramlibacter</taxon>
    </lineage>
</organism>
<reference evidence="4 5" key="1">
    <citation type="journal article" date="2014" name="Int. J. Syst. Evol. Microbiol.">
        <title>Ramlibacter solisilvae sp. nov., isolated from forest soil, and emended description of the genus Ramlibacter.</title>
        <authorList>
            <person name="Lee H.J."/>
            <person name="Lee S.H."/>
            <person name="Lee S.S."/>
            <person name="Lee J.S."/>
            <person name="Kim Y."/>
            <person name="Kim S.C."/>
            <person name="Jeon C.O."/>
        </authorList>
    </citation>
    <scope>NUCLEOTIDE SEQUENCE [LARGE SCALE GENOMIC DNA]</scope>
    <source>
        <strain evidence="4 5">5-10</strain>
    </source>
</reference>
<dbReference type="InterPro" id="IPR013783">
    <property type="entry name" value="Ig-like_fold"/>
</dbReference>
<dbReference type="OrthoDB" id="8673369at2"/>